<evidence type="ECO:0000256" key="1">
    <source>
        <dbReference type="SAM" id="MobiDB-lite"/>
    </source>
</evidence>
<proteinExistence type="predicted"/>
<reference evidence="2" key="1">
    <citation type="submission" date="2020-02" db="EMBL/GenBank/DDBJ databases">
        <authorList>
            <person name="Meier V. D."/>
        </authorList>
    </citation>
    <scope>NUCLEOTIDE SEQUENCE</scope>
    <source>
        <strain evidence="2">AVDCRST_MAG77</strain>
    </source>
</reference>
<protein>
    <submittedName>
        <fullName evidence="2">Uncharacterized protein</fullName>
    </submittedName>
</protein>
<feature type="region of interest" description="Disordered" evidence="1">
    <location>
        <begin position="52"/>
        <end position="79"/>
    </location>
</feature>
<name>A0A6J4J974_9CHLR</name>
<sequence length="79" mass="8586">WWIKTPCNVTGARPGACRCGRSAALPGGPAQRCGPTRRPAGCGCRTTSRRRRCGRRWPRPPPVQPVPSRTRAARSGRPP</sequence>
<dbReference type="AlphaFoldDB" id="A0A6J4J974"/>
<evidence type="ECO:0000313" key="2">
    <source>
        <dbReference type="EMBL" id="CAA9271851.1"/>
    </source>
</evidence>
<feature type="region of interest" description="Disordered" evidence="1">
    <location>
        <begin position="28"/>
        <end position="47"/>
    </location>
</feature>
<dbReference type="EMBL" id="CADCTC010000179">
    <property type="protein sequence ID" value="CAA9271851.1"/>
    <property type="molecule type" value="Genomic_DNA"/>
</dbReference>
<accession>A0A6J4J974</accession>
<organism evidence="2">
    <name type="scientific">uncultured Chloroflexota bacterium</name>
    <dbReference type="NCBI Taxonomy" id="166587"/>
    <lineage>
        <taxon>Bacteria</taxon>
        <taxon>Bacillati</taxon>
        <taxon>Chloroflexota</taxon>
        <taxon>environmental samples</taxon>
    </lineage>
</organism>
<gene>
    <name evidence="2" type="ORF">AVDCRST_MAG77-3213</name>
</gene>
<feature type="non-terminal residue" evidence="2">
    <location>
        <position position="79"/>
    </location>
</feature>
<feature type="non-terminal residue" evidence="2">
    <location>
        <position position="1"/>
    </location>
</feature>